<dbReference type="AlphaFoldDB" id="A0A0R3RA06"/>
<dbReference type="EMBL" id="UZAG01021704">
    <property type="protein sequence ID" value="VDO51341.1"/>
    <property type="molecule type" value="Genomic_DNA"/>
</dbReference>
<reference evidence="1 2" key="2">
    <citation type="submission" date="2018-11" db="EMBL/GenBank/DDBJ databases">
        <authorList>
            <consortium name="Pathogen Informatics"/>
        </authorList>
    </citation>
    <scope>NUCLEOTIDE SEQUENCE [LARGE SCALE GENOMIC DNA]</scope>
</reference>
<evidence type="ECO:0000313" key="1">
    <source>
        <dbReference type="EMBL" id="VDO51341.1"/>
    </source>
</evidence>
<sequence>MTINNATIRVIIISSVNNSNSKNIFVKNEVNLILVKLNEFLTSGNKLNHKSGSGRTPLRGIRSCTHANANSFANHAKTIIFKSF</sequence>
<accession>A0A0R3RA06</accession>
<name>A0A0R3RA06_9BILA</name>
<evidence type="ECO:0000313" key="3">
    <source>
        <dbReference type="WBParaSite" id="BTMF_0001686901-mRNA-1"/>
    </source>
</evidence>
<proteinExistence type="predicted"/>
<evidence type="ECO:0000313" key="2">
    <source>
        <dbReference type="Proteomes" id="UP000280834"/>
    </source>
</evidence>
<gene>
    <name evidence="1" type="ORF">BTMF_LOCUS14842</name>
</gene>
<dbReference type="Proteomes" id="UP000280834">
    <property type="component" value="Unassembled WGS sequence"/>
</dbReference>
<protein>
    <submittedName>
        <fullName evidence="1 3">Uncharacterized protein</fullName>
    </submittedName>
</protein>
<dbReference type="WBParaSite" id="BTMF_0001686901-mRNA-1">
    <property type="protein sequence ID" value="BTMF_0001686901-mRNA-1"/>
    <property type="gene ID" value="BTMF_0001686901"/>
</dbReference>
<organism evidence="3">
    <name type="scientific">Brugia timori</name>
    <dbReference type="NCBI Taxonomy" id="42155"/>
    <lineage>
        <taxon>Eukaryota</taxon>
        <taxon>Metazoa</taxon>
        <taxon>Ecdysozoa</taxon>
        <taxon>Nematoda</taxon>
        <taxon>Chromadorea</taxon>
        <taxon>Rhabditida</taxon>
        <taxon>Spirurina</taxon>
        <taxon>Spiruromorpha</taxon>
        <taxon>Filarioidea</taxon>
        <taxon>Onchocercidae</taxon>
        <taxon>Brugia</taxon>
    </lineage>
</organism>
<keyword evidence="2" id="KW-1185">Reference proteome</keyword>
<reference evidence="3" key="1">
    <citation type="submission" date="2017-02" db="UniProtKB">
        <authorList>
            <consortium name="WormBaseParasite"/>
        </authorList>
    </citation>
    <scope>IDENTIFICATION</scope>
</reference>